<gene>
    <name evidence="2" type="ORF">HannXRQ_Chr11g0338641</name>
    <name evidence="1" type="ORF">HanXRQr2_Chr11g0501941</name>
</gene>
<reference evidence="1 3" key="1">
    <citation type="journal article" date="2017" name="Nature">
        <title>The sunflower genome provides insights into oil metabolism, flowering and Asterid evolution.</title>
        <authorList>
            <person name="Badouin H."/>
            <person name="Gouzy J."/>
            <person name="Grassa C.J."/>
            <person name="Murat F."/>
            <person name="Staton S.E."/>
            <person name="Cottret L."/>
            <person name="Lelandais-Briere C."/>
            <person name="Owens G.L."/>
            <person name="Carrere S."/>
            <person name="Mayjonade B."/>
            <person name="Legrand L."/>
            <person name="Gill N."/>
            <person name="Kane N.C."/>
            <person name="Bowers J.E."/>
            <person name="Hubner S."/>
            <person name="Bellec A."/>
            <person name="Berard A."/>
            <person name="Berges H."/>
            <person name="Blanchet N."/>
            <person name="Boniface M.C."/>
            <person name="Brunel D."/>
            <person name="Catrice O."/>
            <person name="Chaidir N."/>
            <person name="Claudel C."/>
            <person name="Donnadieu C."/>
            <person name="Faraut T."/>
            <person name="Fievet G."/>
            <person name="Helmstetter N."/>
            <person name="King M."/>
            <person name="Knapp S.J."/>
            <person name="Lai Z."/>
            <person name="Le Paslier M.C."/>
            <person name="Lippi Y."/>
            <person name="Lorenzon L."/>
            <person name="Mandel J.R."/>
            <person name="Marage G."/>
            <person name="Marchand G."/>
            <person name="Marquand E."/>
            <person name="Bret-Mestries E."/>
            <person name="Morien E."/>
            <person name="Nambeesan S."/>
            <person name="Nguyen T."/>
            <person name="Pegot-Espagnet P."/>
            <person name="Pouilly N."/>
            <person name="Raftis F."/>
            <person name="Sallet E."/>
            <person name="Schiex T."/>
            <person name="Thomas J."/>
            <person name="Vandecasteele C."/>
            <person name="Vares D."/>
            <person name="Vear F."/>
            <person name="Vautrin S."/>
            <person name="Crespi M."/>
            <person name="Mangin B."/>
            <person name="Burke J.M."/>
            <person name="Salse J."/>
            <person name="Munos S."/>
            <person name="Vincourt P."/>
            <person name="Rieseberg L.H."/>
            <person name="Langlade N.B."/>
        </authorList>
    </citation>
    <scope>NUCLEOTIDE SEQUENCE [LARGE SCALE GENOMIC DNA]</scope>
    <source>
        <strain evidence="3">cv. SF193</strain>
        <tissue evidence="1">Leaves</tissue>
    </source>
</reference>
<dbReference type="Proteomes" id="UP000215914">
    <property type="component" value="Chromosome 11"/>
</dbReference>
<reference evidence="2" key="2">
    <citation type="submission" date="2017-02" db="EMBL/GenBank/DDBJ databases">
        <title>Sunflower complete genome.</title>
        <authorList>
            <person name="Langlade N."/>
            <person name="Munos S."/>
        </authorList>
    </citation>
    <scope>NUCLEOTIDE SEQUENCE [LARGE SCALE GENOMIC DNA]</scope>
    <source>
        <tissue evidence="2">Leaves</tissue>
    </source>
</reference>
<keyword evidence="3" id="KW-1185">Reference proteome</keyword>
<accession>A0A251TC59</accession>
<protein>
    <submittedName>
        <fullName evidence="2">Uncharacterized protein</fullName>
    </submittedName>
</protein>
<dbReference type="AlphaFoldDB" id="A0A251TC59"/>
<name>A0A251TC59_HELAN</name>
<dbReference type="InParanoid" id="A0A251TC59"/>
<dbReference type="EMBL" id="CM007900">
    <property type="protein sequence ID" value="OTG08166.1"/>
    <property type="molecule type" value="Genomic_DNA"/>
</dbReference>
<dbReference type="Gramene" id="mRNA:HanXRQr2_Chr11g0501941">
    <property type="protein sequence ID" value="mRNA:HanXRQr2_Chr11g0501941"/>
    <property type="gene ID" value="HanXRQr2_Chr11g0501941"/>
</dbReference>
<proteinExistence type="predicted"/>
<organism evidence="2 3">
    <name type="scientific">Helianthus annuus</name>
    <name type="common">Common sunflower</name>
    <dbReference type="NCBI Taxonomy" id="4232"/>
    <lineage>
        <taxon>Eukaryota</taxon>
        <taxon>Viridiplantae</taxon>
        <taxon>Streptophyta</taxon>
        <taxon>Embryophyta</taxon>
        <taxon>Tracheophyta</taxon>
        <taxon>Spermatophyta</taxon>
        <taxon>Magnoliopsida</taxon>
        <taxon>eudicotyledons</taxon>
        <taxon>Gunneridae</taxon>
        <taxon>Pentapetalae</taxon>
        <taxon>asterids</taxon>
        <taxon>campanulids</taxon>
        <taxon>Asterales</taxon>
        <taxon>Asteraceae</taxon>
        <taxon>Asteroideae</taxon>
        <taxon>Heliantheae alliance</taxon>
        <taxon>Heliantheae</taxon>
        <taxon>Helianthus</taxon>
    </lineage>
</organism>
<evidence type="ECO:0000313" key="1">
    <source>
        <dbReference type="EMBL" id="KAF5782921.1"/>
    </source>
</evidence>
<evidence type="ECO:0000313" key="2">
    <source>
        <dbReference type="EMBL" id="OTG08166.1"/>
    </source>
</evidence>
<sequence>MMFDMMNSNFYSSILKIKLQSNPIKEHIKLERIERVFTPVEAISVTLCRKRLS</sequence>
<evidence type="ECO:0000313" key="3">
    <source>
        <dbReference type="Proteomes" id="UP000215914"/>
    </source>
</evidence>
<dbReference type="EMBL" id="MNCJ02000326">
    <property type="protein sequence ID" value="KAF5782921.1"/>
    <property type="molecule type" value="Genomic_DNA"/>
</dbReference>
<reference evidence="1" key="3">
    <citation type="submission" date="2020-06" db="EMBL/GenBank/DDBJ databases">
        <title>Helianthus annuus Genome sequencing and assembly Release 2.</title>
        <authorList>
            <person name="Gouzy J."/>
            <person name="Langlade N."/>
            <person name="Munos S."/>
        </authorList>
    </citation>
    <scope>NUCLEOTIDE SEQUENCE</scope>
    <source>
        <tissue evidence="1">Leaves</tissue>
    </source>
</reference>